<keyword evidence="2 3" id="KW-0342">GTP-binding</keyword>
<protein>
    <submittedName>
        <fullName evidence="5">ADP-ribosylation factor, putative</fullName>
    </submittedName>
</protein>
<dbReference type="OMA" id="LYVINIM"/>
<keyword evidence="4" id="KW-0460">Magnesium</keyword>
<dbReference type="InterPro" id="IPR024156">
    <property type="entry name" value="Small_GTPase_ARF"/>
</dbReference>
<evidence type="ECO:0000313" key="6">
    <source>
        <dbReference type="Proteomes" id="UP000220797"/>
    </source>
</evidence>
<keyword evidence="6" id="KW-1185">Reference proteome</keyword>
<gene>
    <name evidence="5" type="ORF">PGAL8A_00166300</name>
</gene>
<dbReference type="VEuPathDB" id="PlasmoDB:PGAL8A_00166300"/>
<reference evidence="5" key="1">
    <citation type="submission" date="2015-04" db="EMBL/GenBank/DDBJ databases">
        <authorList>
            <consortium name="Pathogen Informatics"/>
        </authorList>
    </citation>
    <scope>NUCLEOTIDE SEQUENCE [LARGE SCALE GENOMIC DNA]</scope>
    <source>
        <strain evidence="5">8A</strain>
    </source>
</reference>
<dbReference type="GO" id="GO:0005525">
    <property type="term" value="F:GTP binding"/>
    <property type="evidence" value="ECO:0007669"/>
    <property type="project" value="UniProtKB-KW"/>
</dbReference>
<organism evidence="5 6">
    <name type="scientific">Plasmodium gallinaceum</name>
    <dbReference type="NCBI Taxonomy" id="5849"/>
    <lineage>
        <taxon>Eukaryota</taxon>
        <taxon>Sar</taxon>
        <taxon>Alveolata</taxon>
        <taxon>Apicomplexa</taxon>
        <taxon>Aconoidasida</taxon>
        <taxon>Haemosporida</taxon>
        <taxon>Plasmodiidae</taxon>
        <taxon>Plasmodium</taxon>
        <taxon>Plasmodium (Haemamoeba)</taxon>
    </lineage>
</organism>
<dbReference type="EMBL" id="CVMV01000019">
    <property type="protein sequence ID" value="CRG93955.1"/>
    <property type="molecule type" value="Genomic_DNA"/>
</dbReference>
<keyword evidence="1 3" id="KW-0547">Nucleotide-binding</keyword>
<evidence type="ECO:0000256" key="4">
    <source>
        <dbReference type="PIRSR" id="PIRSR606689-2"/>
    </source>
</evidence>
<feature type="binding site" evidence="3">
    <location>
        <position position="84"/>
    </location>
    <ligand>
        <name>GTP</name>
        <dbReference type="ChEBI" id="CHEBI:37565"/>
    </ligand>
</feature>
<evidence type="ECO:0000256" key="3">
    <source>
        <dbReference type="PIRSR" id="PIRSR606689-1"/>
    </source>
</evidence>
<evidence type="ECO:0000313" key="5">
    <source>
        <dbReference type="EMBL" id="CRG93955.1"/>
    </source>
</evidence>
<feature type="binding site" evidence="4">
    <location>
        <position position="62"/>
    </location>
    <ligand>
        <name>Mg(2+)</name>
        <dbReference type="ChEBI" id="CHEBI:18420"/>
    </ligand>
</feature>
<dbReference type="AlphaFoldDB" id="A0A1J1GSC9"/>
<evidence type="ECO:0000256" key="2">
    <source>
        <dbReference type="ARBA" id="ARBA00023134"/>
    </source>
</evidence>
<dbReference type="PANTHER" id="PTHR11711">
    <property type="entry name" value="ADP RIBOSYLATION FACTOR-RELATED"/>
    <property type="match status" value="1"/>
</dbReference>
<dbReference type="Gene3D" id="3.40.50.300">
    <property type="entry name" value="P-loop containing nucleotide triphosphate hydrolases"/>
    <property type="match status" value="1"/>
</dbReference>
<dbReference type="InterPro" id="IPR006689">
    <property type="entry name" value="Small_GTPase_ARF/SAR"/>
</dbReference>
<dbReference type="Proteomes" id="UP000220797">
    <property type="component" value="Unassembled WGS sequence"/>
</dbReference>
<name>A0A1J1GSC9_PLAGA</name>
<keyword evidence="4" id="KW-0479">Metal-binding</keyword>
<dbReference type="GO" id="GO:0003924">
    <property type="term" value="F:GTPase activity"/>
    <property type="evidence" value="ECO:0007669"/>
    <property type="project" value="InterPro"/>
</dbReference>
<dbReference type="Pfam" id="PF00025">
    <property type="entry name" value="Arf"/>
    <property type="match status" value="1"/>
</dbReference>
<dbReference type="GO" id="GO:0046872">
    <property type="term" value="F:metal ion binding"/>
    <property type="evidence" value="ECO:0007669"/>
    <property type="project" value="UniProtKB-KW"/>
</dbReference>
<sequence>MGNTVNKKVNSAIEENRINNKKKSGKKYNILILGLNGSGKTTLLYHNFIPEWTNITSYMEPTISYHYEEIKWINGTIGFWDISGNPIMRNIWKLIYRNVKVNAILYVINIMDISDESTTENNMLISLLMNDECLQASCVVLVFNTFNNVNIIDDTFKNELLIKYKIKDLINDYGNRIHYIFVDCKNCNLDKNWMDLIKQISYYF</sequence>
<accession>A0A1J1GSC9</accession>
<dbReference type="SUPFAM" id="SSF52540">
    <property type="entry name" value="P-loop containing nucleoside triphosphate hydrolases"/>
    <property type="match status" value="1"/>
</dbReference>
<dbReference type="InterPro" id="IPR027417">
    <property type="entry name" value="P-loop_NTPase"/>
</dbReference>
<dbReference type="GeneID" id="39730189"/>
<dbReference type="RefSeq" id="XP_028526776.1">
    <property type="nucleotide sequence ID" value="XM_028669979.1"/>
</dbReference>
<feature type="binding site" evidence="4">
    <location>
        <position position="41"/>
    </location>
    <ligand>
        <name>Mg(2+)</name>
        <dbReference type="ChEBI" id="CHEBI:18420"/>
    </ligand>
</feature>
<comment type="caution">
    <text evidence="5">The sequence shown here is derived from an EMBL/GenBank/DDBJ whole genome shotgun (WGS) entry which is preliminary data.</text>
</comment>
<evidence type="ECO:0000256" key="1">
    <source>
        <dbReference type="ARBA" id="ARBA00022741"/>
    </source>
</evidence>
<dbReference type="OrthoDB" id="414781at2759"/>
<proteinExistence type="predicted"/>
<feature type="binding site" evidence="3">
    <location>
        <begin position="34"/>
        <end position="41"/>
    </location>
    <ligand>
        <name>GTP</name>
        <dbReference type="ChEBI" id="CHEBI:37565"/>
    </ligand>
</feature>